<comment type="caution">
    <text evidence="2">The sequence shown here is derived from an EMBL/GenBank/DDBJ whole genome shotgun (WGS) entry which is preliminary data.</text>
</comment>
<gene>
    <name evidence="2" type="ORF">ACFOWD_04120</name>
</gene>
<dbReference type="Gene3D" id="3.40.720.10">
    <property type="entry name" value="Alkaline Phosphatase, subunit A"/>
    <property type="match status" value="1"/>
</dbReference>
<keyword evidence="3" id="KW-1185">Reference proteome</keyword>
<dbReference type="Proteomes" id="UP001595826">
    <property type="component" value="Unassembled WGS sequence"/>
</dbReference>
<reference evidence="3" key="1">
    <citation type="journal article" date="2019" name="Int. J. Syst. Evol. Microbiol.">
        <title>The Global Catalogue of Microorganisms (GCM) 10K type strain sequencing project: providing services to taxonomists for standard genome sequencing and annotation.</title>
        <authorList>
            <consortium name="The Broad Institute Genomics Platform"/>
            <consortium name="The Broad Institute Genome Sequencing Center for Infectious Disease"/>
            <person name="Wu L."/>
            <person name="Ma J."/>
        </authorList>
    </citation>
    <scope>NUCLEOTIDE SEQUENCE [LARGE SCALE GENOMIC DNA]</scope>
    <source>
        <strain evidence="3">CECT 8655</strain>
    </source>
</reference>
<sequence>MKTLEQEGIMENTLIVFSSDNGPVLNDGYYDDAVEKIGNHDPKGGLRGGKYSIFEAGTRVPFITYWKGKIKP</sequence>
<evidence type="ECO:0000259" key="1">
    <source>
        <dbReference type="Pfam" id="PF00884"/>
    </source>
</evidence>
<proteinExistence type="predicted"/>
<organism evidence="2 3">
    <name type="scientific">Polaribacter marinivivus</name>
    <dbReference type="NCBI Taxonomy" id="1524260"/>
    <lineage>
        <taxon>Bacteria</taxon>
        <taxon>Pseudomonadati</taxon>
        <taxon>Bacteroidota</taxon>
        <taxon>Flavobacteriia</taxon>
        <taxon>Flavobacteriales</taxon>
        <taxon>Flavobacteriaceae</taxon>
    </lineage>
</organism>
<accession>A0ABV8R7B5</accession>
<name>A0ABV8R7B5_9FLAO</name>
<feature type="domain" description="Sulfatase N-terminal" evidence="1">
    <location>
        <begin position="2"/>
        <end position="72"/>
    </location>
</feature>
<dbReference type="RefSeq" id="WP_377408353.1">
    <property type="nucleotide sequence ID" value="NZ_JBHSCY010000001.1"/>
</dbReference>
<evidence type="ECO:0000313" key="3">
    <source>
        <dbReference type="Proteomes" id="UP001595826"/>
    </source>
</evidence>
<dbReference type="InterPro" id="IPR052701">
    <property type="entry name" value="GAG_Ulvan_Degrading_Sulfatases"/>
</dbReference>
<dbReference type="EMBL" id="JBHSCY010000001">
    <property type="protein sequence ID" value="MFC4268083.1"/>
    <property type="molecule type" value="Genomic_DNA"/>
</dbReference>
<dbReference type="InterPro" id="IPR017850">
    <property type="entry name" value="Alkaline_phosphatase_core_sf"/>
</dbReference>
<dbReference type="SUPFAM" id="SSF53649">
    <property type="entry name" value="Alkaline phosphatase-like"/>
    <property type="match status" value="1"/>
</dbReference>
<dbReference type="PANTHER" id="PTHR43751">
    <property type="entry name" value="SULFATASE"/>
    <property type="match status" value="1"/>
</dbReference>
<evidence type="ECO:0000313" key="2">
    <source>
        <dbReference type="EMBL" id="MFC4268083.1"/>
    </source>
</evidence>
<dbReference type="Pfam" id="PF00884">
    <property type="entry name" value="Sulfatase"/>
    <property type="match status" value="1"/>
</dbReference>
<dbReference type="InterPro" id="IPR000917">
    <property type="entry name" value="Sulfatase_N"/>
</dbReference>
<dbReference type="PANTHER" id="PTHR43751:SF7">
    <property type="entry name" value="ARYLSULPHATASE A"/>
    <property type="match status" value="1"/>
</dbReference>
<protein>
    <submittedName>
        <fullName evidence="2">Sulfatase-like hydrolase/transferase</fullName>
    </submittedName>
</protein>